<evidence type="ECO:0000259" key="2">
    <source>
        <dbReference type="Pfam" id="PF01910"/>
    </source>
</evidence>
<dbReference type="PANTHER" id="PTHR33777:SF1">
    <property type="entry name" value="UPF0045 PROTEIN ECM15"/>
    <property type="match status" value="1"/>
</dbReference>
<dbReference type="InterPro" id="IPR002767">
    <property type="entry name" value="Thiamine_BP"/>
</dbReference>
<dbReference type="GO" id="GO:0005829">
    <property type="term" value="C:cytosol"/>
    <property type="evidence" value="ECO:0007669"/>
    <property type="project" value="TreeGrafter"/>
</dbReference>
<dbReference type="PANTHER" id="PTHR33777">
    <property type="entry name" value="UPF0045 PROTEIN ECM15"/>
    <property type="match status" value="1"/>
</dbReference>
<dbReference type="NCBIfam" id="TIGR00106">
    <property type="entry name" value="MTH1187 family thiamine-binding protein"/>
    <property type="match status" value="1"/>
</dbReference>
<evidence type="ECO:0000313" key="4">
    <source>
        <dbReference type="Proteomes" id="UP001187682"/>
    </source>
</evidence>
<feature type="domain" description="Thiamine-binding protein" evidence="2">
    <location>
        <begin position="14"/>
        <end position="105"/>
    </location>
</feature>
<keyword evidence="4" id="KW-1185">Reference proteome</keyword>
<dbReference type="Proteomes" id="UP001187682">
    <property type="component" value="Unassembled WGS sequence"/>
</dbReference>
<dbReference type="EMBL" id="ONZQ02000002">
    <property type="protein sequence ID" value="SPN98393.1"/>
    <property type="molecule type" value="Genomic_DNA"/>
</dbReference>
<dbReference type="InterPro" id="IPR051614">
    <property type="entry name" value="UPF0045_domain"/>
</dbReference>
<comment type="similarity">
    <text evidence="1">Belongs to the UPF0045 family.</text>
</comment>
<accession>A0AAE8MRP2</accession>
<comment type="caution">
    <text evidence="3">The sequence shown here is derived from an EMBL/GenBank/DDBJ whole genome shotgun (WGS) entry which is preliminary data.</text>
</comment>
<sequence length="115" mass="12514">MDYSTLKTPELCYVDFCLLPLGTGSPSVANEIAEVQKLIRSSGLKHTMHSAGTTIEGSWDDVMGIVGKAHTLVHQKGVARVQTSMRAGSRTDKVQHFEDKVKKVEDLLSKDAQSA</sequence>
<protein>
    <submittedName>
        <fullName evidence="3">Related to ECM15 protein, involved in cell wall biogenesis and architecture</fullName>
    </submittedName>
</protein>
<name>A0AAE8MRP2_9PEZI</name>
<dbReference type="Pfam" id="PF01910">
    <property type="entry name" value="Thiamine_BP"/>
    <property type="match status" value="1"/>
</dbReference>
<gene>
    <name evidence="3" type="ORF">DNG_01438</name>
</gene>
<reference evidence="3" key="1">
    <citation type="submission" date="2018-03" db="EMBL/GenBank/DDBJ databases">
        <authorList>
            <person name="Guldener U."/>
        </authorList>
    </citation>
    <scope>NUCLEOTIDE SEQUENCE</scope>
</reference>
<proteinExistence type="inferred from homology"/>
<evidence type="ECO:0000313" key="3">
    <source>
        <dbReference type="EMBL" id="SPN98393.1"/>
    </source>
</evidence>
<evidence type="ECO:0000256" key="1">
    <source>
        <dbReference type="ARBA" id="ARBA00010272"/>
    </source>
</evidence>
<dbReference type="Gene3D" id="3.30.70.930">
    <property type="match status" value="1"/>
</dbReference>
<organism evidence="3 4">
    <name type="scientific">Cephalotrichum gorgonifer</name>
    <dbReference type="NCBI Taxonomy" id="2041049"/>
    <lineage>
        <taxon>Eukaryota</taxon>
        <taxon>Fungi</taxon>
        <taxon>Dikarya</taxon>
        <taxon>Ascomycota</taxon>
        <taxon>Pezizomycotina</taxon>
        <taxon>Sordariomycetes</taxon>
        <taxon>Hypocreomycetidae</taxon>
        <taxon>Microascales</taxon>
        <taxon>Microascaceae</taxon>
        <taxon>Cephalotrichum</taxon>
    </lineage>
</organism>
<dbReference type="InterPro" id="IPR029756">
    <property type="entry name" value="MTH1187/YkoF-like"/>
</dbReference>
<dbReference type="SUPFAM" id="SSF89957">
    <property type="entry name" value="MTH1187/YkoF-like"/>
    <property type="match status" value="1"/>
</dbReference>
<dbReference type="AlphaFoldDB" id="A0AAE8MRP2"/>